<sequence length="203" mass="22915">MMFAHPLSPWRPLGGEQAVALETDLQLFGFTTDTQITRQRERNRDTGRVQTTVMQSQTPFGKAHRMVLQLWDLNRHHNIVCKLAGKNWRERLVPVATKACRETENNVSIDPTAAGRCVKTWLVSNSDKKAVKPLVEVNHAALRSSHIACRARSGPLEGDTAASFPVRSLRCVHCSCRQGEQLIYCPHVLPLGYCRLRTLLVFF</sequence>
<reference evidence="1 2" key="1">
    <citation type="submission" date="2019-03" db="EMBL/GenBank/DDBJ databases">
        <title>First draft genome of Liparis tanakae, snailfish: a comprehensive survey of snailfish specific genes.</title>
        <authorList>
            <person name="Kim W."/>
            <person name="Song I."/>
            <person name="Jeong J.-H."/>
            <person name="Kim D."/>
            <person name="Kim S."/>
            <person name="Ryu S."/>
            <person name="Song J.Y."/>
            <person name="Lee S.K."/>
        </authorList>
    </citation>
    <scope>NUCLEOTIDE SEQUENCE [LARGE SCALE GENOMIC DNA]</scope>
    <source>
        <tissue evidence="1">Muscle</tissue>
    </source>
</reference>
<comment type="caution">
    <text evidence="1">The sequence shown here is derived from an EMBL/GenBank/DDBJ whole genome shotgun (WGS) entry which is preliminary data.</text>
</comment>
<evidence type="ECO:0000313" key="2">
    <source>
        <dbReference type="Proteomes" id="UP000314294"/>
    </source>
</evidence>
<evidence type="ECO:0000313" key="1">
    <source>
        <dbReference type="EMBL" id="TNN49496.1"/>
    </source>
</evidence>
<protein>
    <submittedName>
        <fullName evidence="1">Uncharacterized protein</fullName>
    </submittedName>
</protein>
<dbReference type="Proteomes" id="UP000314294">
    <property type="component" value="Unassembled WGS sequence"/>
</dbReference>
<name>A0A4Z2G7F8_9TELE</name>
<proteinExistence type="predicted"/>
<gene>
    <name evidence="1" type="ORF">EYF80_040290</name>
</gene>
<dbReference type="AlphaFoldDB" id="A0A4Z2G7F8"/>
<dbReference type="EMBL" id="SRLO01000654">
    <property type="protein sequence ID" value="TNN49496.1"/>
    <property type="molecule type" value="Genomic_DNA"/>
</dbReference>
<organism evidence="1 2">
    <name type="scientific">Liparis tanakae</name>
    <name type="common">Tanaka's snailfish</name>
    <dbReference type="NCBI Taxonomy" id="230148"/>
    <lineage>
        <taxon>Eukaryota</taxon>
        <taxon>Metazoa</taxon>
        <taxon>Chordata</taxon>
        <taxon>Craniata</taxon>
        <taxon>Vertebrata</taxon>
        <taxon>Euteleostomi</taxon>
        <taxon>Actinopterygii</taxon>
        <taxon>Neopterygii</taxon>
        <taxon>Teleostei</taxon>
        <taxon>Neoteleostei</taxon>
        <taxon>Acanthomorphata</taxon>
        <taxon>Eupercaria</taxon>
        <taxon>Perciformes</taxon>
        <taxon>Cottioidei</taxon>
        <taxon>Cottales</taxon>
        <taxon>Liparidae</taxon>
        <taxon>Liparis</taxon>
    </lineage>
</organism>
<keyword evidence="2" id="KW-1185">Reference proteome</keyword>
<accession>A0A4Z2G7F8</accession>